<dbReference type="InterPro" id="IPR051158">
    <property type="entry name" value="Metallophosphoesterase_sf"/>
</dbReference>
<comment type="caution">
    <text evidence="2">The sequence shown here is derived from an EMBL/GenBank/DDBJ whole genome shotgun (WGS) entry which is preliminary data.</text>
</comment>
<dbReference type="InterPro" id="IPR004843">
    <property type="entry name" value="Calcineurin-like_PHP"/>
</dbReference>
<accession>A0A3N1LWN1</accession>
<keyword evidence="3" id="KW-1185">Reference proteome</keyword>
<gene>
    <name evidence="2" type="ORF">EDC65_1367</name>
</gene>
<dbReference type="PANTHER" id="PTHR31302:SF0">
    <property type="entry name" value="TRANSMEMBRANE PROTEIN WITH METALLOPHOSPHOESTERASE DOMAIN"/>
    <property type="match status" value="1"/>
</dbReference>
<reference evidence="2 3" key="1">
    <citation type="submission" date="2018-11" db="EMBL/GenBank/DDBJ databases">
        <title>Genomic Encyclopedia of Type Strains, Phase IV (KMG-IV): sequencing the most valuable type-strain genomes for metagenomic binning, comparative biology and taxonomic classification.</title>
        <authorList>
            <person name="Goeker M."/>
        </authorList>
    </citation>
    <scope>NUCLEOTIDE SEQUENCE [LARGE SCALE GENOMIC DNA]</scope>
    <source>
        <strain evidence="2 3">DSM 5900</strain>
    </source>
</reference>
<dbReference type="Gene3D" id="3.60.21.10">
    <property type="match status" value="1"/>
</dbReference>
<dbReference type="Proteomes" id="UP000278222">
    <property type="component" value="Unassembled WGS sequence"/>
</dbReference>
<dbReference type="PANTHER" id="PTHR31302">
    <property type="entry name" value="TRANSMEMBRANE PROTEIN WITH METALLOPHOSPHOESTERASE DOMAIN-RELATED"/>
    <property type="match status" value="1"/>
</dbReference>
<dbReference type="Pfam" id="PF00149">
    <property type="entry name" value="Metallophos"/>
    <property type="match status" value="1"/>
</dbReference>
<dbReference type="GO" id="GO:0016787">
    <property type="term" value="F:hydrolase activity"/>
    <property type="evidence" value="ECO:0007669"/>
    <property type="project" value="InterPro"/>
</dbReference>
<dbReference type="SUPFAM" id="SSF56300">
    <property type="entry name" value="Metallo-dependent phosphatases"/>
    <property type="match status" value="1"/>
</dbReference>
<dbReference type="AlphaFoldDB" id="A0A3N1LWN1"/>
<proteinExistence type="predicted"/>
<dbReference type="InterPro" id="IPR029052">
    <property type="entry name" value="Metallo-depent_PP-like"/>
</dbReference>
<name>A0A3N1LWN1_9PROT</name>
<dbReference type="EMBL" id="RJKX01000013">
    <property type="protein sequence ID" value="ROP99583.1"/>
    <property type="molecule type" value="Genomic_DNA"/>
</dbReference>
<evidence type="ECO:0000313" key="2">
    <source>
        <dbReference type="EMBL" id="ROP99583.1"/>
    </source>
</evidence>
<evidence type="ECO:0000313" key="3">
    <source>
        <dbReference type="Proteomes" id="UP000278222"/>
    </source>
</evidence>
<evidence type="ECO:0000259" key="1">
    <source>
        <dbReference type="Pfam" id="PF00149"/>
    </source>
</evidence>
<organism evidence="2 3">
    <name type="scientific">Stella humosa</name>
    <dbReference type="NCBI Taxonomy" id="94"/>
    <lineage>
        <taxon>Bacteria</taxon>
        <taxon>Pseudomonadati</taxon>
        <taxon>Pseudomonadota</taxon>
        <taxon>Alphaproteobacteria</taxon>
        <taxon>Rhodospirillales</taxon>
        <taxon>Stellaceae</taxon>
        <taxon>Stella</taxon>
    </lineage>
</organism>
<protein>
    <submittedName>
        <fullName evidence="2">3',5'-cyclic AMP phosphodiesterase CpdA</fullName>
    </submittedName>
</protein>
<sequence length="404" mass="44524">MPAPLTILHATDLHLRRHLPGSSGHAVRRSREIPGLLERLGAVIAERRPDLLVLTGDLVDVPHPFLHGDAAAYPEMMAESIDDYRVLRAWLDGLHCPWQVVPGNHDRLDAFAQVFGEDRTVERRLGGFRIVGFEDWEVEANQAQRIGVARERFERVLGDDDPSPQVHLQHYLIRPTVDYRYPLMYREAAQLGSEIEASGRVQAVLSGHWHKGEAPVTVGGTTYSVCPTFCEWPHRYRVVTLHPGTTEVETLALDAGTDRTRRGGAFIGLDQLVIGDDWSRLAEGAAPLLRVATAEERLPVVVAPWHPDRQGWRAAQAMADTIARAARAFAAELDAAYFIVPDDLDPATRARLPAEGAPSAADLFPHARHELGVDLSRSVLAGGGERLAAIAREHGVRPLSTLNQ</sequence>
<feature type="domain" description="Calcineurin-like phosphoesterase" evidence="1">
    <location>
        <begin position="6"/>
        <end position="211"/>
    </location>
</feature>